<comment type="caution">
    <text evidence="1">The sequence shown here is derived from an EMBL/GenBank/DDBJ whole genome shotgun (WGS) entry which is preliminary data.</text>
</comment>
<gene>
    <name evidence="1" type="ORF">G7B40_031910</name>
</gene>
<evidence type="ECO:0000313" key="2">
    <source>
        <dbReference type="Proteomes" id="UP000667802"/>
    </source>
</evidence>
<dbReference type="PROSITE" id="PS51257">
    <property type="entry name" value="PROKAR_LIPOPROTEIN"/>
    <property type="match status" value="1"/>
</dbReference>
<keyword evidence="2" id="KW-1185">Reference proteome</keyword>
<dbReference type="Proteomes" id="UP000667802">
    <property type="component" value="Unassembled WGS sequence"/>
</dbReference>
<organism evidence="1 2">
    <name type="scientific">Aetokthonos hydrillicola Thurmond2011</name>
    <dbReference type="NCBI Taxonomy" id="2712845"/>
    <lineage>
        <taxon>Bacteria</taxon>
        <taxon>Bacillati</taxon>
        <taxon>Cyanobacteriota</taxon>
        <taxon>Cyanophyceae</taxon>
        <taxon>Nostocales</taxon>
        <taxon>Hapalosiphonaceae</taxon>
        <taxon>Aetokthonos</taxon>
    </lineage>
</organism>
<proteinExistence type="predicted"/>
<reference evidence="2" key="1">
    <citation type="journal article" date="2021" name="Science">
        <title>Hunting the eagle killer: A cyanobacterial neurotoxin causes vacuolar myelinopathy.</title>
        <authorList>
            <person name="Breinlinger S."/>
            <person name="Phillips T.J."/>
            <person name="Haram B.N."/>
            <person name="Mares J."/>
            <person name="Martinez Yerena J.A."/>
            <person name="Hrouzek P."/>
            <person name="Sobotka R."/>
            <person name="Henderson W.M."/>
            <person name="Schmieder P."/>
            <person name="Williams S.M."/>
            <person name="Lauderdale J.D."/>
            <person name="Wilde H.D."/>
            <person name="Gerrin W."/>
            <person name="Kust A."/>
            <person name="Washington J.W."/>
            <person name="Wagner C."/>
            <person name="Geier B."/>
            <person name="Liebeke M."/>
            <person name="Enke H."/>
            <person name="Niedermeyer T.H.J."/>
            <person name="Wilde S.B."/>
        </authorList>
    </citation>
    <scope>NUCLEOTIDE SEQUENCE [LARGE SCALE GENOMIC DNA]</scope>
    <source>
        <strain evidence="2">Thurmond2011</strain>
    </source>
</reference>
<evidence type="ECO:0000313" key="1">
    <source>
        <dbReference type="EMBL" id="MDR9899132.1"/>
    </source>
</evidence>
<dbReference type="EMBL" id="JAALHA020000022">
    <property type="protein sequence ID" value="MDR9899132.1"/>
    <property type="molecule type" value="Genomic_DNA"/>
</dbReference>
<name>A0AAP5MCF4_9CYAN</name>
<dbReference type="InterPro" id="IPR021787">
    <property type="entry name" value="DUF3352"/>
</dbReference>
<accession>A0AAP5MCF4</accession>
<protein>
    <submittedName>
        <fullName evidence="1">DUF3352 domain-containing protein</fullName>
    </submittedName>
</protein>
<dbReference type="Pfam" id="PF11832">
    <property type="entry name" value="DUF3352"/>
    <property type="match status" value="1"/>
</dbReference>
<dbReference type="RefSeq" id="WP_208340563.1">
    <property type="nucleotide sequence ID" value="NZ_CAWQFN010000710.1"/>
</dbReference>
<sequence>MKQRSFLSVLIVSIVVLLLVGITACNKSQLGVLSSVATTGKPSTAMFVLKQSPAMVSMLVNPDRLVEQEGNGYLSKIKTGLLADTGIDYQKDIQPWLGNEITLAVTSLDIDHQPENGKQPGYLMVVTTNQSKKSREFVDSFFSKRELAGAKLSVENYKGVKLIDDNNHLVGTAVDDRFVLFANNLKVLREAINNVQATDLNLASSSQYQQAIKELPKSPVAIAFLNLPRVAEWQGLQLKDKTYDSQILSVVLNPKGLLTETTFIAKDETLPPAKQLSKPVGALQYIPASAGLAISGSDLSTLGQDNLSQLWKQANAVISGSQEDTKLPKPLADIQEHLGIDWKEDVLNWVTGEYAIGLLPHQEQKTPDWVFVVEKSEATSPGIARWDKIASSHGLLLNSFTLGEQQIAGWTKLTTKPASTKDQQAFTIQAKVYGTHTSQGNYEIITNSIEAMNQVLNLKGDSLIDNPNFQASTAAMPQPNQGYIYLDWRKIQRTVESQIPVLKLAKIVAKPFFENLRSLTISSYGNDTQLLKGGVFFQLSDP</sequence>
<dbReference type="AlphaFoldDB" id="A0AAP5MCF4"/>